<comment type="subcellular location">
    <subcellularLocation>
        <location evidence="1">Membrane</location>
        <topology evidence="1">Single-pass membrane protein</topology>
    </subcellularLocation>
</comment>
<proteinExistence type="predicted"/>
<keyword evidence="2 6" id="KW-0812">Transmembrane</keyword>
<evidence type="ECO:0000256" key="3">
    <source>
        <dbReference type="ARBA" id="ARBA00022989"/>
    </source>
</evidence>
<evidence type="ECO:0000256" key="6">
    <source>
        <dbReference type="SAM" id="Phobius"/>
    </source>
</evidence>
<dbReference type="PANTHER" id="PTHR30168">
    <property type="entry name" value="PUTATIVE MEMBRANE PROTEIN YPFJ"/>
    <property type="match status" value="1"/>
</dbReference>
<evidence type="ECO:0000256" key="4">
    <source>
        <dbReference type="ARBA" id="ARBA00023136"/>
    </source>
</evidence>
<dbReference type="EMBL" id="UOEW01000086">
    <property type="protein sequence ID" value="VAW34868.1"/>
    <property type="molecule type" value="Genomic_DNA"/>
</dbReference>
<feature type="region of interest" description="Disordered" evidence="5">
    <location>
        <begin position="1"/>
        <end position="22"/>
    </location>
</feature>
<keyword evidence="7" id="KW-0378">Hydrolase</keyword>
<dbReference type="PANTHER" id="PTHR30168:SF0">
    <property type="entry name" value="INNER MEMBRANE PROTEIN"/>
    <property type="match status" value="1"/>
</dbReference>
<dbReference type="InterPro" id="IPR007343">
    <property type="entry name" value="Uncharacterised_pept_Zn_put"/>
</dbReference>
<organism evidence="7">
    <name type="scientific">hydrothermal vent metagenome</name>
    <dbReference type="NCBI Taxonomy" id="652676"/>
    <lineage>
        <taxon>unclassified sequences</taxon>
        <taxon>metagenomes</taxon>
        <taxon>ecological metagenomes</taxon>
    </lineage>
</organism>
<evidence type="ECO:0000313" key="7">
    <source>
        <dbReference type="EMBL" id="VAW34868.1"/>
    </source>
</evidence>
<feature type="transmembrane region" description="Helical" evidence="6">
    <location>
        <begin position="26"/>
        <end position="45"/>
    </location>
</feature>
<keyword evidence="7" id="KW-0645">Protease</keyword>
<reference evidence="7" key="1">
    <citation type="submission" date="2018-06" db="EMBL/GenBank/DDBJ databases">
        <authorList>
            <person name="Zhirakovskaya E."/>
        </authorList>
    </citation>
    <scope>NUCLEOTIDE SEQUENCE</scope>
</reference>
<dbReference type="Pfam" id="PF04228">
    <property type="entry name" value="Zn_peptidase"/>
    <property type="match status" value="1"/>
</dbReference>
<dbReference type="GO" id="GO:0006508">
    <property type="term" value="P:proteolysis"/>
    <property type="evidence" value="ECO:0007669"/>
    <property type="project" value="UniProtKB-KW"/>
</dbReference>
<evidence type="ECO:0000256" key="1">
    <source>
        <dbReference type="ARBA" id="ARBA00004167"/>
    </source>
</evidence>
<keyword evidence="7" id="KW-0482">Metalloprotease</keyword>
<evidence type="ECO:0000256" key="2">
    <source>
        <dbReference type="ARBA" id="ARBA00022692"/>
    </source>
</evidence>
<dbReference type="GO" id="GO:0016020">
    <property type="term" value="C:membrane"/>
    <property type="evidence" value="ECO:0007669"/>
    <property type="project" value="UniProtKB-SubCell"/>
</dbReference>
<dbReference type="GO" id="GO:0008237">
    <property type="term" value="F:metallopeptidase activity"/>
    <property type="evidence" value="ECO:0007669"/>
    <property type="project" value="UniProtKB-KW"/>
</dbReference>
<dbReference type="AlphaFoldDB" id="A0A3B0UUY9"/>
<sequence length="284" mass="31439">MRWRGQRQSSNVEDRRGRGGRIARRGGKMSIWTILIVIVISVVTGKNPMSLLQMVGGSQQDTMPQNSAPVTQRSAAEQELAAFTKTILASTEDAWSAEFKRRGSNYPAPGMVLFEGNVRSACGVNSERTGPFYCPGDNKMYLALSFFKQLSKMGAPGDFAQAYVIAHEVGHHIQNITGTEKKMRQMQQQDPTNANQYLVKLELQADCYAGVWAALAQQQKNWLEEGDIDEGLKAAASIGDDTLQRNAGRRVSVETFTHGSSQQRVKWLKLGMSTGDLNQCDTFR</sequence>
<gene>
    <name evidence="7" type="ORF">MNBD_GAMMA01-1230</name>
</gene>
<name>A0A3B0UUY9_9ZZZZ</name>
<keyword evidence="4 6" id="KW-0472">Membrane</keyword>
<protein>
    <submittedName>
        <fullName evidence="7">YpfJ protein, zinc metalloprotease superfamily</fullName>
    </submittedName>
</protein>
<accession>A0A3B0UUY9</accession>
<keyword evidence="3 6" id="KW-1133">Transmembrane helix</keyword>
<evidence type="ECO:0000256" key="5">
    <source>
        <dbReference type="SAM" id="MobiDB-lite"/>
    </source>
</evidence>
<feature type="compositionally biased region" description="Polar residues" evidence="5">
    <location>
        <begin position="1"/>
        <end position="11"/>
    </location>
</feature>